<feature type="domain" description="HTH araC/xylS-type" evidence="4">
    <location>
        <begin position="115"/>
        <end position="216"/>
    </location>
</feature>
<evidence type="ECO:0000313" key="5">
    <source>
        <dbReference type="EMBL" id="CAJ0883415.1"/>
    </source>
</evidence>
<evidence type="ECO:0000259" key="4">
    <source>
        <dbReference type="PROSITE" id="PS01124"/>
    </source>
</evidence>
<name>A0AA48RFD5_9ZZZZ</name>
<dbReference type="PANTHER" id="PTHR46796">
    <property type="entry name" value="HTH-TYPE TRANSCRIPTIONAL ACTIVATOR RHAS-RELATED"/>
    <property type="match status" value="1"/>
</dbReference>
<dbReference type="SMART" id="SM00342">
    <property type="entry name" value="HTH_ARAC"/>
    <property type="match status" value="1"/>
</dbReference>
<keyword evidence="2" id="KW-0238">DNA-binding</keyword>
<evidence type="ECO:0000256" key="1">
    <source>
        <dbReference type="ARBA" id="ARBA00023015"/>
    </source>
</evidence>
<dbReference type="GO" id="GO:0003700">
    <property type="term" value="F:DNA-binding transcription factor activity"/>
    <property type="evidence" value="ECO:0007669"/>
    <property type="project" value="InterPro"/>
</dbReference>
<accession>A0AA48RFD5</accession>
<organism evidence="5">
    <name type="scientific">freshwater sediment metagenome</name>
    <dbReference type="NCBI Taxonomy" id="556182"/>
    <lineage>
        <taxon>unclassified sequences</taxon>
        <taxon>metagenomes</taxon>
        <taxon>ecological metagenomes</taxon>
    </lineage>
</organism>
<evidence type="ECO:0000256" key="2">
    <source>
        <dbReference type="ARBA" id="ARBA00023125"/>
    </source>
</evidence>
<proteinExistence type="predicted"/>
<dbReference type="Pfam" id="PF12833">
    <property type="entry name" value="HTH_18"/>
    <property type="match status" value="1"/>
</dbReference>
<dbReference type="EMBL" id="OY288114">
    <property type="protein sequence ID" value="CAJ0883415.1"/>
    <property type="molecule type" value="Genomic_DNA"/>
</dbReference>
<dbReference type="GO" id="GO:0043565">
    <property type="term" value="F:sequence-specific DNA binding"/>
    <property type="evidence" value="ECO:0007669"/>
    <property type="project" value="InterPro"/>
</dbReference>
<dbReference type="PANTHER" id="PTHR46796:SF6">
    <property type="entry name" value="ARAC SUBFAMILY"/>
    <property type="match status" value="1"/>
</dbReference>
<dbReference type="PROSITE" id="PS01124">
    <property type="entry name" value="HTH_ARAC_FAMILY_2"/>
    <property type="match status" value="1"/>
</dbReference>
<dbReference type="SUPFAM" id="SSF46689">
    <property type="entry name" value="Homeodomain-like"/>
    <property type="match status" value="1"/>
</dbReference>
<dbReference type="InterPro" id="IPR050204">
    <property type="entry name" value="AraC_XylS_family_regulators"/>
</dbReference>
<dbReference type="InterPro" id="IPR018062">
    <property type="entry name" value="HTH_AraC-typ_CS"/>
</dbReference>
<keyword evidence="3" id="KW-0804">Transcription</keyword>
<dbReference type="InterPro" id="IPR018060">
    <property type="entry name" value="HTH_AraC"/>
</dbReference>
<dbReference type="Gene3D" id="1.10.10.60">
    <property type="entry name" value="Homeodomain-like"/>
    <property type="match status" value="1"/>
</dbReference>
<dbReference type="InterPro" id="IPR009057">
    <property type="entry name" value="Homeodomain-like_sf"/>
</dbReference>
<sequence length="221" mass="24847">MGQEADIPQGGVTLLRNCEPGRLSSPRARSVIGLVLPPDTLLKSGAIPDRLLAQRWADTPTLKLLRSYLACIARIEPSPDVAAAAGRHICELTRLAAQESEGQSEKQDLWQIRLAVALQTINQRYDDPYLNERSVAAEQGVSTRYLQKIFERAGLKFTDRLHEVRLAAVHRNLLDERSSDKTILRMAMDAGYRDISSFNRFFLRVYGDTPSQIRKRGPLNH</sequence>
<evidence type="ECO:0000256" key="3">
    <source>
        <dbReference type="ARBA" id="ARBA00023163"/>
    </source>
</evidence>
<dbReference type="AlphaFoldDB" id="A0AA48RFD5"/>
<protein>
    <recommendedName>
        <fullName evidence="4">HTH araC/xylS-type domain-containing protein</fullName>
    </recommendedName>
</protein>
<gene>
    <name evidence="5" type="ORF">AMST5_03430</name>
</gene>
<keyword evidence="1" id="KW-0805">Transcription regulation</keyword>
<reference evidence="5" key="1">
    <citation type="submission" date="2023-07" db="EMBL/GenBank/DDBJ databases">
        <authorList>
            <person name="Pelsma A.J. K."/>
        </authorList>
    </citation>
    <scope>NUCLEOTIDE SEQUENCE</scope>
</reference>
<dbReference type="PROSITE" id="PS00041">
    <property type="entry name" value="HTH_ARAC_FAMILY_1"/>
    <property type="match status" value="1"/>
</dbReference>